<accession>A0AAD3SIL2</accession>
<gene>
    <name evidence="3" type="ORF">Nepgr_014101</name>
</gene>
<dbReference type="AlphaFoldDB" id="A0AAD3SIL2"/>
<dbReference type="PROSITE" id="PS50076">
    <property type="entry name" value="DNAJ_2"/>
    <property type="match status" value="1"/>
</dbReference>
<dbReference type="GO" id="GO:0051082">
    <property type="term" value="F:unfolded protein binding"/>
    <property type="evidence" value="ECO:0007669"/>
    <property type="project" value="TreeGrafter"/>
</dbReference>
<organism evidence="3 4">
    <name type="scientific">Nepenthes gracilis</name>
    <name type="common">Slender pitcher plant</name>
    <dbReference type="NCBI Taxonomy" id="150966"/>
    <lineage>
        <taxon>Eukaryota</taxon>
        <taxon>Viridiplantae</taxon>
        <taxon>Streptophyta</taxon>
        <taxon>Embryophyta</taxon>
        <taxon>Tracheophyta</taxon>
        <taxon>Spermatophyta</taxon>
        <taxon>Magnoliopsida</taxon>
        <taxon>eudicotyledons</taxon>
        <taxon>Gunneridae</taxon>
        <taxon>Pentapetalae</taxon>
        <taxon>Caryophyllales</taxon>
        <taxon>Nepenthaceae</taxon>
        <taxon>Nepenthes</taxon>
    </lineage>
</organism>
<proteinExistence type="predicted"/>
<dbReference type="SMART" id="SM00271">
    <property type="entry name" value="DnaJ"/>
    <property type="match status" value="1"/>
</dbReference>
<feature type="compositionally biased region" description="Basic and acidic residues" evidence="1">
    <location>
        <begin position="253"/>
        <end position="262"/>
    </location>
</feature>
<dbReference type="Gene3D" id="1.10.287.110">
    <property type="entry name" value="DnaJ domain"/>
    <property type="match status" value="1"/>
</dbReference>
<dbReference type="PRINTS" id="PR00625">
    <property type="entry name" value="JDOMAIN"/>
</dbReference>
<dbReference type="EMBL" id="BSYO01000011">
    <property type="protein sequence ID" value="GMH12260.1"/>
    <property type="molecule type" value="Genomic_DNA"/>
</dbReference>
<reference evidence="3" key="1">
    <citation type="submission" date="2023-05" db="EMBL/GenBank/DDBJ databases">
        <title>Nepenthes gracilis genome sequencing.</title>
        <authorList>
            <person name="Fukushima K."/>
        </authorList>
    </citation>
    <scope>NUCLEOTIDE SEQUENCE</scope>
    <source>
        <strain evidence="3">SING2019-196</strain>
    </source>
</reference>
<dbReference type="SUPFAM" id="SSF46565">
    <property type="entry name" value="Chaperone J-domain"/>
    <property type="match status" value="1"/>
</dbReference>
<feature type="region of interest" description="Disordered" evidence="1">
    <location>
        <begin position="65"/>
        <end position="91"/>
    </location>
</feature>
<feature type="region of interest" description="Disordered" evidence="1">
    <location>
        <begin position="136"/>
        <end position="159"/>
    </location>
</feature>
<evidence type="ECO:0000313" key="4">
    <source>
        <dbReference type="Proteomes" id="UP001279734"/>
    </source>
</evidence>
<dbReference type="PANTHER" id="PTHR43096">
    <property type="entry name" value="DNAJ HOMOLOG 1, MITOCHONDRIAL-RELATED"/>
    <property type="match status" value="1"/>
</dbReference>
<protein>
    <recommendedName>
        <fullName evidence="2">J domain-containing protein</fullName>
    </recommendedName>
</protein>
<dbReference type="GO" id="GO:0005737">
    <property type="term" value="C:cytoplasm"/>
    <property type="evidence" value="ECO:0007669"/>
    <property type="project" value="TreeGrafter"/>
</dbReference>
<comment type="caution">
    <text evidence="3">The sequence shown here is derived from an EMBL/GenBank/DDBJ whole genome shotgun (WGS) entry which is preliminary data.</text>
</comment>
<evidence type="ECO:0000313" key="3">
    <source>
        <dbReference type="EMBL" id="GMH12260.1"/>
    </source>
</evidence>
<evidence type="ECO:0000259" key="2">
    <source>
        <dbReference type="PROSITE" id="PS50076"/>
    </source>
</evidence>
<dbReference type="InterPro" id="IPR001623">
    <property type="entry name" value="DnaJ_domain"/>
</dbReference>
<name>A0AAD3SIL2_NEPGR</name>
<dbReference type="InterPro" id="IPR036869">
    <property type="entry name" value="J_dom_sf"/>
</dbReference>
<sequence>MHGFSLSLIPTTTHILLLSHHSTPHINPSLLHLRFQFLTSTPSCSFCCCCRGGFDDSDFNSTFHNRRRKKSRVPQVRANRRESPYEVLGVSPSAKPDEIKRAYRKLALKYHPDVNKEANAEEKFMRIKHAYNTLLNSQSQRSHDSGNRRSDFSYSDAVRSQSTQAEEEFYGFGEFLRDVQITMGDFFRDLQLEFSNWESNAAAQGKPKSLWEELAEIGEEFVEFLEKELNINDRESMNDNVPQKENPFDGLDEERKEGHSKASEGNSTVESIGEIEATLAQLKKELGL</sequence>
<dbReference type="GO" id="GO:0042026">
    <property type="term" value="P:protein refolding"/>
    <property type="evidence" value="ECO:0007669"/>
    <property type="project" value="TreeGrafter"/>
</dbReference>
<dbReference type="CDD" id="cd06257">
    <property type="entry name" value="DnaJ"/>
    <property type="match status" value="1"/>
</dbReference>
<keyword evidence="4" id="KW-1185">Reference proteome</keyword>
<dbReference type="Pfam" id="PF00226">
    <property type="entry name" value="DnaJ"/>
    <property type="match status" value="1"/>
</dbReference>
<feature type="region of interest" description="Disordered" evidence="1">
    <location>
        <begin position="233"/>
        <end position="273"/>
    </location>
</feature>
<evidence type="ECO:0000256" key="1">
    <source>
        <dbReference type="SAM" id="MobiDB-lite"/>
    </source>
</evidence>
<feature type="compositionally biased region" description="Basic and acidic residues" evidence="1">
    <location>
        <begin position="141"/>
        <end position="151"/>
    </location>
</feature>
<dbReference type="Proteomes" id="UP001279734">
    <property type="component" value="Unassembled WGS sequence"/>
</dbReference>
<feature type="domain" description="J" evidence="2">
    <location>
        <begin position="83"/>
        <end position="147"/>
    </location>
</feature>
<dbReference type="PANTHER" id="PTHR43096:SF61">
    <property type="entry name" value="CHAPERONE DNAJ-DOMAIN SUPERFAMILY PROTEIN"/>
    <property type="match status" value="1"/>
</dbReference>